<keyword evidence="13" id="KW-0808">Transferase</keyword>
<dbReference type="AlphaFoldDB" id="A0A8D9JUY9"/>
<organism evidence="13 14">
    <name type="scientific">Candidatus Portiera aleyrodidarum</name>
    <name type="common">primary endosymbiont of Bemisia tabaci</name>
    <dbReference type="NCBI Taxonomy" id="91844"/>
    <lineage>
        <taxon>Bacteria</taxon>
        <taxon>Pseudomonadati</taxon>
        <taxon>Pseudomonadota</taxon>
        <taxon>Gammaproteobacteria</taxon>
        <taxon>Candidatus Johnevansiales</taxon>
        <taxon>Candidatus Johnevansiaceae</taxon>
        <taxon>Candidatus Portiera</taxon>
    </lineage>
</organism>
<dbReference type="GO" id="GO:0000105">
    <property type="term" value="P:L-histidine biosynthetic process"/>
    <property type="evidence" value="ECO:0007669"/>
    <property type="project" value="UniProtKB-UniRule"/>
</dbReference>
<comment type="subunit">
    <text evidence="2 10">Heterodimer of HisH and HisF.</text>
</comment>
<dbReference type="UniPathway" id="UPA00031">
    <property type="reaction ID" value="UER00010"/>
</dbReference>
<feature type="active site" description="Nucleophile" evidence="10 11">
    <location>
        <position position="82"/>
    </location>
</feature>
<comment type="function">
    <text evidence="10">IGPS catalyzes the conversion of PRFAR and glutamine to IGP, AICAR and glutamate. The HisH subunit catalyzes the hydrolysis of glutamine to glutamate and ammonia as part of the synthesis of IGP and AICAR. The resulting ammonia molecule is channeled to the active site of HisF.</text>
</comment>
<dbReference type="GO" id="GO:0004359">
    <property type="term" value="F:glutaminase activity"/>
    <property type="evidence" value="ECO:0007669"/>
    <property type="project" value="UniProtKB-EC"/>
</dbReference>
<evidence type="ECO:0000256" key="6">
    <source>
        <dbReference type="ARBA" id="ARBA00023102"/>
    </source>
</evidence>
<comment type="pathway">
    <text evidence="1 10">Amino-acid biosynthesis; L-histidine biosynthesis; L-histidine from 5-phospho-alpha-D-ribose 1-diphosphate: step 5/9.</text>
</comment>
<keyword evidence="4 10" id="KW-0378">Hydrolase</keyword>
<accession>A0A8D9JUY9</accession>
<evidence type="ECO:0000256" key="10">
    <source>
        <dbReference type="HAMAP-Rule" id="MF_00278"/>
    </source>
</evidence>
<proteinExistence type="inferred from homology"/>
<evidence type="ECO:0000256" key="4">
    <source>
        <dbReference type="ARBA" id="ARBA00022801"/>
    </source>
</evidence>
<evidence type="ECO:0000256" key="11">
    <source>
        <dbReference type="PIRSR" id="PIRSR000495-1"/>
    </source>
</evidence>
<dbReference type="SUPFAM" id="SSF52317">
    <property type="entry name" value="Class I glutamine amidotransferase-like"/>
    <property type="match status" value="1"/>
</dbReference>
<protein>
    <recommendedName>
        <fullName evidence="10">Imidazole glycerol phosphate synthase subunit HisH</fullName>
        <ecNumber evidence="10">4.3.2.10</ecNumber>
    </recommendedName>
    <alternativeName>
        <fullName evidence="10">IGP synthase glutaminase subunit</fullName>
        <ecNumber evidence="10">3.5.1.2</ecNumber>
    </alternativeName>
    <alternativeName>
        <fullName evidence="10">IGP synthase subunit HisH</fullName>
    </alternativeName>
    <alternativeName>
        <fullName evidence="10">ImGP synthase subunit HisH</fullName>
        <shortName evidence="10">IGPS subunit HisH</shortName>
    </alternativeName>
</protein>
<dbReference type="EC" id="4.3.2.10" evidence="10"/>
<dbReference type="GO" id="GO:0000107">
    <property type="term" value="F:imidazoleglycerol-phosphate synthase activity"/>
    <property type="evidence" value="ECO:0007669"/>
    <property type="project" value="UniProtKB-UniRule"/>
</dbReference>
<evidence type="ECO:0000313" key="14">
    <source>
        <dbReference type="Proteomes" id="UP000032800"/>
    </source>
</evidence>
<dbReference type="HAMAP" id="MF_00278">
    <property type="entry name" value="HisH"/>
    <property type="match status" value="1"/>
</dbReference>
<keyword evidence="3 10" id="KW-0028">Amino-acid biosynthesis</keyword>
<dbReference type="PANTHER" id="PTHR42701:SF1">
    <property type="entry name" value="IMIDAZOLE GLYCEROL PHOSPHATE SYNTHASE SUBUNIT HISH"/>
    <property type="match status" value="1"/>
</dbReference>
<sequence length="210" mass="24292">MTIIIVDYGVGNLYSVANAIKKVTNENVIVSNKAKDIKNANRIILPGQGAIKDCINGLKKKELYWLIKDLIYKNNKPILGICIGQHLFMESSEENNSVFCINYIPGIVKKYNNKNYNLNFKIPHIGWNVVYKYNDHPIWRGIKSGSRFYFVHSYYVKSKFKKNIFGITEYGGRRANVIIGYNSIITVQFHPEKSSFIGLKFLKNFIRWEP</sequence>
<dbReference type="Gene3D" id="3.40.50.880">
    <property type="match status" value="1"/>
</dbReference>
<dbReference type="InterPro" id="IPR029062">
    <property type="entry name" value="Class_I_gatase-like"/>
</dbReference>
<dbReference type="Proteomes" id="UP000032800">
    <property type="component" value="Chromosome I"/>
</dbReference>
<keyword evidence="5 10" id="KW-0315">Glutamine amidotransferase</keyword>
<dbReference type="Pfam" id="PF00117">
    <property type="entry name" value="GATase"/>
    <property type="match status" value="1"/>
</dbReference>
<feature type="domain" description="Glutamine amidotransferase" evidence="12">
    <location>
        <begin position="5"/>
        <end position="205"/>
    </location>
</feature>
<evidence type="ECO:0000256" key="1">
    <source>
        <dbReference type="ARBA" id="ARBA00005091"/>
    </source>
</evidence>
<dbReference type="InterPro" id="IPR010139">
    <property type="entry name" value="Imidazole-glycPsynth_HisH"/>
</dbReference>
<dbReference type="InterPro" id="IPR017926">
    <property type="entry name" value="GATASE"/>
</dbReference>
<keyword evidence="7 10" id="KW-0456">Lyase</keyword>
<dbReference type="KEGG" id="plc:PAD_311"/>
<dbReference type="EC" id="3.5.1.2" evidence="10"/>
<evidence type="ECO:0000256" key="2">
    <source>
        <dbReference type="ARBA" id="ARBA00011152"/>
    </source>
</evidence>
<comment type="catalytic activity">
    <reaction evidence="9 10">
        <text>L-glutamine + H2O = L-glutamate + NH4(+)</text>
        <dbReference type="Rhea" id="RHEA:15889"/>
        <dbReference type="ChEBI" id="CHEBI:15377"/>
        <dbReference type="ChEBI" id="CHEBI:28938"/>
        <dbReference type="ChEBI" id="CHEBI:29985"/>
        <dbReference type="ChEBI" id="CHEBI:58359"/>
        <dbReference type="EC" id="3.5.1.2"/>
    </reaction>
</comment>
<keyword evidence="10" id="KW-0963">Cytoplasm</keyword>
<evidence type="ECO:0000313" key="13">
    <source>
        <dbReference type="EMBL" id="CEI58875.1"/>
    </source>
</evidence>
<keyword evidence="6 10" id="KW-0368">Histidine biosynthesis</keyword>
<evidence type="ECO:0000256" key="7">
    <source>
        <dbReference type="ARBA" id="ARBA00023239"/>
    </source>
</evidence>
<dbReference type="EMBL" id="LN649255">
    <property type="protein sequence ID" value="CEI58875.1"/>
    <property type="molecule type" value="Genomic_DNA"/>
</dbReference>
<evidence type="ECO:0000256" key="3">
    <source>
        <dbReference type="ARBA" id="ARBA00022605"/>
    </source>
</evidence>
<dbReference type="GO" id="GO:0005737">
    <property type="term" value="C:cytoplasm"/>
    <property type="evidence" value="ECO:0007669"/>
    <property type="project" value="UniProtKB-SubCell"/>
</dbReference>
<comment type="subcellular location">
    <subcellularLocation>
        <location evidence="10">Cytoplasm</location>
    </subcellularLocation>
</comment>
<evidence type="ECO:0000256" key="5">
    <source>
        <dbReference type="ARBA" id="ARBA00022962"/>
    </source>
</evidence>
<dbReference type="RefSeq" id="WP_219848694.1">
    <property type="nucleotide sequence ID" value="NZ_LN649255.1"/>
</dbReference>
<evidence type="ECO:0000256" key="8">
    <source>
        <dbReference type="ARBA" id="ARBA00047838"/>
    </source>
</evidence>
<feature type="active site" evidence="10 11">
    <location>
        <position position="190"/>
    </location>
</feature>
<evidence type="ECO:0000256" key="9">
    <source>
        <dbReference type="ARBA" id="ARBA00049534"/>
    </source>
</evidence>
<reference evidence="13 14" key="1">
    <citation type="journal article" date="2015" name="Genome Biol. Evol.">
        <title>Genome evolution in the primary endosymbiont of whiteflies sheds light on their divergence.</title>
        <authorList>
            <person name="Santos-Garcia D."/>
            <person name="Vargas-Chavez C."/>
            <person name="Moya A."/>
            <person name="Latorre A."/>
            <person name="Silva"/>
            <person name="F J."/>
        </authorList>
    </citation>
    <scope>NUCLEOTIDE SEQUENCE [LARGE SCALE GENOMIC DNA]</scope>
    <source>
        <strain evidence="14">AD-VLC</strain>
    </source>
</reference>
<feature type="active site" evidence="10 11">
    <location>
        <position position="192"/>
    </location>
</feature>
<dbReference type="CDD" id="cd01748">
    <property type="entry name" value="GATase1_IGP_Synthase"/>
    <property type="match status" value="1"/>
</dbReference>
<comment type="catalytic activity">
    <reaction evidence="8 10">
        <text>5-[(5-phospho-1-deoxy-D-ribulos-1-ylimino)methylamino]-1-(5-phospho-beta-D-ribosyl)imidazole-4-carboxamide + L-glutamine = D-erythro-1-(imidazol-4-yl)glycerol 3-phosphate + 5-amino-1-(5-phospho-beta-D-ribosyl)imidazole-4-carboxamide + L-glutamate + H(+)</text>
        <dbReference type="Rhea" id="RHEA:24793"/>
        <dbReference type="ChEBI" id="CHEBI:15378"/>
        <dbReference type="ChEBI" id="CHEBI:29985"/>
        <dbReference type="ChEBI" id="CHEBI:58278"/>
        <dbReference type="ChEBI" id="CHEBI:58359"/>
        <dbReference type="ChEBI" id="CHEBI:58475"/>
        <dbReference type="ChEBI" id="CHEBI:58525"/>
        <dbReference type="EC" id="4.3.2.10"/>
    </reaction>
</comment>
<name>A0A8D9JUY9_9GAMM</name>
<keyword evidence="13" id="KW-0328">Glycosyltransferase</keyword>
<dbReference type="NCBIfam" id="TIGR01855">
    <property type="entry name" value="IMP_synth_hisH"/>
    <property type="match status" value="1"/>
</dbReference>
<dbReference type="PROSITE" id="PS51273">
    <property type="entry name" value="GATASE_TYPE_1"/>
    <property type="match status" value="1"/>
</dbReference>
<dbReference type="GO" id="GO:0016829">
    <property type="term" value="F:lyase activity"/>
    <property type="evidence" value="ECO:0007669"/>
    <property type="project" value="UniProtKB-KW"/>
</dbReference>
<gene>
    <name evidence="10 13" type="primary">hisH</name>
    <name evidence="13" type="ORF">PAD_311</name>
</gene>
<evidence type="ECO:0000259" key="12">
    <source>
        <dbReference type="Pfam" id="PF00117"/>
    </source>
</evidence>
<dbReference type="PANTHER" id="PTHR42701">
    <property type="entry name" value="IMIDAZOLE GLYCEROL PHOSPHATE SYNTHASE SUBUNIT HISH"/>
    <property type="match status" value="1"/>
</dbReference>
<dbReference type="PIRSF" id="PIRSF000495">
    <property type="entry name" value="Amidotransf_hisH"/>
    <property type="match status" value="1"/>
</dbReference>